<accession>A0A8S2YVD1</accession>
<dbReference type="OrthoDB" id="10053732at2759"/>
<reference evidence="1" key="1">
    <citation type="submission" date="2021-02" db="EMBL/GenBank/DDBJ databases">
        <authorList>
            <person name="Nowell W R."/>
        </authorList>
    </citation>
    <scope>NUCLEOTIDE SEQUENCE</scope>
</reference>
<proteinExistence type="predicted"/>
<dbReference type="AlphaFoldDB" id="A0A8S2YVD1"/>
<gene>
    <name evidence="1" type="ORF">SRO942_LOCUS47715</name>
</gene>
<evidence type="ECO:0000313" key="2">
    <source>
        <dbReference type="Proteomes" id="UP000681722"/>
    </source>
</evidence>
<evidence type="ECO:0000313" key="1">
    <source>
        <dbReference type="EMBL" id="CAF4569734.1"/>
    </source>
</evidence>
<protein>
    <submittedName>
        <fullName evidence="1">Uncharacterized protein</fullName>
    </submittedName>
</protein>
<dbReference type="Proteomes" id="UP000681722">
    <property type="component" value="Unassembled WGS sequence"/>
</dbReference>
<name>A0A8S2YVD1_9BILA</name>
<organism evidence="1 2">
    <name type="scientific">Didymodactylos carnosus</name>
    <dbReference type="NCBI Taxonomy" id="1234261"/>
    <lineage>
        <taxon>Eukaryota</taxon>
        <taxon>Metazoa</taxon>
        <taxon>Spiralia</taxon>
        <taxon>Gnathifera</taxon>
        <taxon>Rotifera</taxon>
        <taxon>Eurotatoria</taxon>
        <taxon>Bdelloidea</taxon>
        <taxon>Philodinida</taxon>
        <taxon>Philodinidae</taxon>
        <taxon>Didymodactylos</taxon>
    </lineage>
</organism>
<sequence>MLFSAINSFEITEFLPMLNIPTSDVVIDTDKAFMLRRIGTYASKLKEEIVHSVVPINNLCDGSSSADVCLFTSYTTSTNIVELATILSPRDIVTALPRYDSNQASNLTQNDIKYNYIFHRQIV</sequence>
<dbReference type="EMBL" id="CAJOBC010119978">
    <property type="protein sequence ID" value="CAF4569734.1"/>
    <property type="molecule type" value="Genomic_DNA"/>
</dbReference>
<comment type="caution">
    <text evidence="1">The sequence shown here is derived from an EMBL/GenBank/DDBJ whole genome shotgun (WGS) entry which is preliminary data.</text>
</comment>